<gene>
    <name evidence="2" type="ORF">BaRGS_00016827</name>
</gene>
<feature type="region of interest" description="Disordered" evidence="1">
    <location>
        <begin position="1"/>
        <end position="27"/>
    </location>
</feature>
<proteinExistence type="predicted"/>
<evidence type="ECO:0000256" key="1">
    <source>
        <dbReference type="SAM" id="MobiDB-lite"/>
    </source>
</evidence>
<dbReference type="EMBL" id="JACVVK020000108">
    <property type="protein sequence ID" value="KAK7491981.1"/>
    <property type="molecule type" value="Genomic_DNA"/>
</dbReference>
<dbReference type="AlphaFoldDB" id="A0ABD0KXG8"/>
<reference evidence="2 3" key="1">
    <citation type="journal article" date="2023" name="Sci. Data">
        <title>Genome assembly of the Korean intertidal mud-creeper Batillaria attramentaria.</title>
        <authorList>
            <person name="Patra A.K."/>
            <person name="Ho P.T."/>
            <person name="Jun S."/>
            <person name="Lee S.J."/>
            <person name="Kim Y."/>
            <person name="Won Y.J."/>
        </authorList>
    </citation>
    <scope>NUCLEOTIDE SEQUENCE [LARGE SCALE GENOMIC DNA]</scope>
    <source>
        <strain evidence="2">Wonlab-2016</strain>
    </source>
</reference>
<evidence type="ECO:0000313" key="2">
    <source>
        <dbReference type="EMBL" id="KAK7491981.1"/>
    </source>
</evidence>
<accession>A0ABD0KXG8</accession>
<name>A0ABD0KXG8_9CAEN</name>
<evidence type="ECO:0000313" key="3">
    <source>
        <dbReference type="Proteomes" id="UP001519460"/>
    </source>
</evidence>
<sequence length="86" mass="8939">RQPRLSQPKIEKASAAYGGLVHDTDTDTTVVNEAERTAERAVSMSSHLLVSSSRASLGNSVLAGWSAGVSGMLLSHLETSDSAGRA</sequence>
<protein>
    <submittedName>
        <fullName evidence="2">Uncharacterized protein</fullName>
    </submittedName>
</protein>
<organism evidence="2 3">
    <name type="scientific">Batillaria attramentaria</name>
    <dbReference type="NCBI Taxonomy" id="370345"/>
    <lineage>
        <taxon>Eukaryota</taxon>
        <taxon>Metazoa</taxon>
        <taxon>Spiralia</taxon>
        <taxon>Lophotrochozoa</taxon>
        <taxon>Mollusca</taxon>
        <taxon>Gastropoda</taxon>
        <taxon>Caenogastropoda</taxon>
        <taxon>Sorbeoconcha</taxon>
        <taxon>Cerithioidea</taxon>
        <taxon>Batillariidae</taxon>
        <taxon>Batillaria</taxon>
    </lineage>
</organism>
<keyword evidence="3" id="KW-1185">Reference proteome</keyword>
<dbReference type="Proteomes" id="UP001519460">
    <property type="component" value="Unassembled WGS sequence"/>
</dbReference>
<feature type="non-terminal residue" evidence="2">
    <location>
        <position position="1"/>
    </location>
</feature>
<comment type="caution">
    <text evidence="2">The sequence shown here is derived from an EMBL/GenBank/DDBJ whole genome shotgun (WGS) entry which is preliminary data.</text>
</comment>